<proteinExistence type="predicted"/>
<name>A0A7K3WSL5_9FLAO</name>
<evidence type="ECO:0008006" key="4">
    <source>
        <dbReference type="Google" id="ProtNLM"/>
    </source>
</evidence>
<evidence type="ECO:0000313" key="3">
    <source>
        <dbReference type="Proteomes" id="UP000486602"/>
    </source>
</evidence>
<dbReference type="Proteomes" id="UP000486602">
    <property type="component" value="Unassembled WGS sequence"/>
</dbReference>
<feature type="signal peptide" evidence="1">
    <location>
        <begin position="1"/>
        <end position="23"/>
    </location>
</feature>
<reference evidence="2 3" key="1">
    <citation type="submission" date="2020-02" db="EMBL/GenBank/DDBJ databases">
        <title>Out from the shadows clarifying the taxonomy of the family Cryomorphaceae and related taxa by utilizing the GTDB taxonomic framework.</title>
        <authorList>
            <person name="Bowman J.P."/>
        </authorList>
    </citation>
    <scope>NUCLEOTIDE SEQUENCE [LARGE SCALE GENOMIC DNA]</scope>
    <source>
        <strain evidence="2 3">QSSC 1-22</strain>
    </source>
</reference>
<keyword evidence="1" id="KW-0732">Signal</keyword>
<gene>
    <name evidence="2" type="ORF">G3O08_09035</name>
</gene>
<comment type="caution">
    <text evidence="2">The sequence shown here is derived from an EMBL/GenBank/DDBJ whole genome shotgun (WGS) entry which is preliminary data.</text>
</comment>
<keyword evidence="3" id="KW-1185">Reference proteome</keyword>
<organism evidence="2 3">
    <name type="scientific">Cryomorpha ignava</name>
    <dbReference type="NCBI Taxonomy" id="101383"/>
    <lineage>
        <taxon>Bacteria</taxon>
        <taxon>Pseudomonadati</taxon>
        <taxon>Bacteroidota</taxon>
        <taxon>Flavobacteriia</taxon>
        <taxon>Flavobacteriales</taxon>
        <taxon>Cryomorphaceae</taxon>
        <taxon>Cryomorpha</taxon>
    </lineage>
</organism>
<feature type="chain" id="PRO_5029517488" description="Lipoprotein" evidence="1">
    <location>
        <begin position="24"/>
        <end position="56"/>
    </location>
</feature>
<dbReference type="EMBL" id="JAAGVY010000013">
    <property type="protein sequence ID" value="NEN23645.1"/>
    <property type="molecule type" value="Genomic_DNA"/>
</dbReference>
<protein>
    <recommendedName>
        <fullName evidence="4">Lipoprotein</fullName>
    </recommendedName>
</protein>
<accession>A0A7K3WSL5</accession>
<sequence length="56" mass="6042">MKKTISLISGLAFILVITSCSNAHKGCAAYAKHETIDKTPVQAQGQHITPAYKDLQ</sequence>
<dbReference type="PROSITE" id="PS51257">
    <property type="entry name" value="PROKAR_LIPOPROTEIN"/>
    <property type="match status" value="1"/>
</dbReference>
<dbReference type="AlphaFoldDB" id="A0A7K3WSL5"/>
<evidence type="ECO:0000256" key="1">
    <source>
        <dbReference type="SAM" id="SignalP"/>
    </source>
</evidence>
<evidence type="ECO:0000313" key="2">
    <source>
        <dbReference type="EMBL" id="NEN23645.1"/>
    </source>
</evidence>
<dbReference type="RefSeq" id="WP_163285039.1">
    <property type="nucleotide sequence ID" value="NZ_JAAGVY010000013.1"/>
</dbReference>